<dbReference type="Proteomes" id="UP000216311">
    <property type="component" value="Unassembled WGS sequence"/>
</dbReference>
<accession>A0A255H8Q5</accession>
<dbReference type="EMBL" id="NMVQ01000005">
    <property type="protein sequence ID" value="OYO24108.1"/>
    <property type="molecule type" value="Genomic_DNA"/>
</dbReference>
<organism evidence="1 2">
    <name type="scientific">Enemella dayhoffiae</name>
    <dbReference type="NCBI Taxonomy" id="2016507"/>
    <lineage>
        <taxon>Bacteria</taxon>
        <taxon>Bacillati</taxon>
        <taxon>Actinomycetota</taxon>
        <taxon>Actinomycetes</taxon>
        <taxon>Propionibacteriales</taxon>
        <taxon>Propionibacteriaceae</taxon>
        <taxon>Enemella</taxon>
    </lineage>
</organism>
<dbReference type="AlphaFoldDB" id="A0A255H8Q5"/>
<protein>
    <submittedName>
        <fullName evidence="1">Uncharacterized protein</fullName>
    </submittedName>
</protein>
<name>A0A255H8Q5_9ACTN</name>
<keyword evidence="2" id="KW-1185">Reference proteome</keyword>
<comment type="caution">
    <text evidence="1">The sequence shown here is derived from an EMBL/GenBank/DDBJ whole genome shotgun (WGS) entry which is preliminary data.</text>
</comment>
<evidence type="ECO:0000313" key="2">
    <source>
        <dbReference type="Proteomes" id="UP000216311"/>
    </source>
</evidence>
<sequence length="118" mass="12276">MAGALGALEALQGVLHLLDRVRSDRSGLGPEERLEIVEAARLASRRLKALTAVVVAEADAAESSMVARGTPMTSWLALDAATDAKQAAGMVWTGKELGELPVVREAALQGGCRRGRAG</sequence>
<gene>
    <name evidence="1" type="ORF">CGZ93_04630</name>
</gene>
<proteinExistence type="predicted"/>
<reference evidence="1 2" key="1">
    <citation type="submission" date="2017-07" db="EMBL/GenBank/DDBJ databases">
        <title>Draft whole genome sequences of clinical Proprionibacteriaceae strains.</title>
        <authorList>
            <person name="Bernier A.-M."/>
            <person name="Bernard K."/>
            <person name="Domingo M.-C."/>
        </authorList>
    </citation>
    <scope>NUCLEOTIDE SEQUENCE [LARGE SCALE GENOMIC DNA]</scope>
    <source>
        <strain evidence="1 2">NML 130396</strain>
    </source>
</reference>
<evidence type="ECO:0000313" key="1">
    <source>
        <dbReference type="EMBL" id="OYO24108.1"/>
    </source>
</evidence>